<evidence type="ECO:0000256" key="1">
    <source>
        <dbReference type="ARBA" id="ARBA00001947"/>
    </source>
</evidence>
<dbReference type="SUPFAM" id="SSF53187">
    <property type="entry name" value="Zn-dependent exopeptidases"/>
    <property type="match status" value="1"/>
</dbReference>
<comment type="subcellular location">
    <subcellularLocation>
        <location evidence="2">Cytoplasm</location>
    </subcellularLocation>
</comment>
<dbReference type="Gene3D" id="3.30.70.360">
    <property type="match status" value="1"/>
</dbReference>
<sequence length="398" mass="44793">MATKWDNDEDLLRLREYLRIRSVHPDIDYYDCVKFLKQQADSLGLSVNVSEPVERKPVVVITWQGTQPDLPAILLNSHMDVVPVYEENWKYPPFEAHVTDDGWIYSRGVQDMKSVGMMHLEAVRRLKQAGVKLKRTVHISFVPDEEIGGTEGMKAFSESQEFLKLNVGFALDESIPSDSPNTFIAHNGERTGRQIKITCKGEPAHGALIVSATAGEKIHYIISKFMELREREKKKYESGAQLGDVTTINLTQLGGGIQVNVLPEQLSVSFDIRISPHEDHDAFENMILDWCKEAGDNVTMEYYVKNPQVKSTDIGERSNFWKAVHKTVVGMGLGIECVICPGVTDARYVRLRGIPVIGFSPLLNTPLLLHAHNERVHVDEFKRGIDVMEEVVKAVANV</sequence>
<reference evidence="11" key="1">
    <citation type="submission" date="2022-03" db="EMBL/GenBank/DDBJ databases">
        <authorList>
            <person name="Martin H S."/>
        </authorList>
    </citation>
    <scope>NUCLEOTIDE SEQUENCE</scope>
</reference>
<organism evidence="11 12">
    <name type="scientific">Iphiclides podalirius</name>
    <name type="common">scarce swallowtail</name>
    <dbReference type="NCBI Taxonomy" id="110791"/>
    <lineage>
        <taxon>Eukaryota</taxon>
        <taxon>Metazoa</taxon>
        <taxon>Ecdysozoa</taxon>
        <taxon>Arthropoda</taxon>
        <taxon>Hexapoda</taxon>
        <taxon>Insecta</taxon>
        <taxon>Pterygota</taxon>
        <taxon>Neoptera</taxon>
        <taxon>Endopterygota</taxon>
        <taxon>Lepidoptera</taxon>
        <taxon>Glossata</taxon>
        <taxon>Ditrysia</taxon>
        <taxon>Papilionoidea</taxon>
        <taxon>Papilionidae</taxon>
        <taxon>Papilioninae</taxon>
        <taxon>Iphiclides</taxon>
    </lineage>
</organism>
<dbReference type="NCBIfam" id="TIGR01880">
    <property type="entry name" value="Ac-peptdase-euk"/>
    <property type="match status" value="1"/>
</dbReference>
<dbReference type="PANTHER" id="PTHR45892">
    <property type="entry name" value="AMINOACYLASE-1"/>
    <property type="match status" value="1"/>
</dbReference>
<gene>
    <name evidence="11" type="ORF">IPOD504_LOCUS16866</name>
</gene>
<keyword evidence="7" id="KW-0378">Hydrolase</keyword>
<keyword evidence="12" id="KW-1185">Reference proteome</keyword>
<feature type="domain" description="Peptidase M20 dimerisation" evidence="10">
    <location>
        <begin position="188"/>
        <end position="296"/>
    </location>
</feature>
<dbReference type="Pfam" id="PF01546">
    <property type="entry name" value="Peptidase_M20"/>
    <property type="match status" value="1"/>
</dbReference>
<accession>A0ABN8J4A4</accession>
<evidence type="ECO:0000256" key="4">
    <source>
        <dbReference type="ARBA" id="ARBA00011913"/>
    </source>
</evidence>
<evidence type="ECO:0000256" key="6">
    <source>
        <dbReference type="ARBA" id="ARBA00022723"/>
    </source>
</evidence>
<proteinExistence type="inferred from homology"/>
<dbReference type="Proteomes" id="UP000837857">
    <property type="component" value="Chromosome 8"/>
</dbReference>
<evidence type="ECO:0000256" key="9">
    <source>
        <dbReference type="ARBA" id="ARBA00029656"/>
    </source>
</evidence>
<keyword evidence="8" id="KW-0862">Zinc</keyword>
<dbReference type="InterPro" id="IPR010159">
    <property type="entry name" value="N-acyl_aa_amidohydrolase"/>
</dbReference>
<keyword evidence="5" id="KW-0963">Cytoplasm</keyword>
<feature type="non-terminal residue" evidence="11">
    <location>
        <position position="398"/>
    </location>
</feature>
<dbReference type="InterPro" id="IPR001261">
    <property type="entry name" value="ArgE/DapE_CS"/>
</dbReference>
<dbReference type="PIRSF" id="PIRSF036696">
    <property type="entry name" value="ACY-1"/>
    <property type="match status" value="1"/>
</dbReference>
<evidence type="ECO:0000313" key="11">
    <source>
        <dbReference type="EMBL" id="CAH2075524.1"/>
    </source>
</evidence>
<comment type="similarity">
    <text evidence="3">Belongs to the peptidase M20A family.</text>
</comment>
<dbReference type="EMBL" id="OW152820">
    <property type="protein sequence ID" value="CAH2075524.1"/>
    <property type="molecule type" value="Genomic_DNA"/>
</dbReference>
<dbReference type="PANTHER" id="PTHR45892:SF1">
    <property type="entry name" value="AMINOACYLASE-1"/>
    <property type="match status" value="1"/>
</dbReference>
<evidence type="ECO:0000256" key="3">
    <source>
        <dbReference type="ARBA" id="ARBA00006247"/>
    </source>
</evidence>
<dbReference type="InterPro" id="IPR002933">
    <property type="entry name" value="Peptidase_M20"/>
</dbReference>
<dbReference type="Gene3D" id="3.40.630.10">
    <property type="entry name" value="Zn peptidases"/>
    <property type="match status" value="1"/>
</dbReference>
<evidence type="ECO:0000313" key="12">
    <source>
        <dbReference type="Proteomes" id="UP000837857"/>
    </source>
</evidence>
<evidence type="ECO:0000256" key="2">
    <source>
        <dbReference type="ARBA" id="ARBA00004496"/>
    </source>
</evidence>
<protein>
    <recommendedName>
        <fullName evidence="4">N-acyl-aliphatic-L-amino acid amidohydrolase</fullName>
        <ecNumber evidence="4">3.5.1.14</ecNumber>
    </recommendedName>
    <alternativeName>
        <fullName evidence="9">N-acyl-L-amino-acid amidohydrolase</fullName>
    </alternativeName>
</protein>
<comment type="cofactor">
    <cofactor evidence="1">
        <name>Zn(2+)</name>
        <dbReference type="ChEBI" id="CHEBI:29105"/>
    </cofactor>
</comment>
<dbReference type="InterPro" id="IPR036264">
    <property type="entry name" value="Bact_exopeptidase_dim_dom"/>
</dbReference>
<dbReference type="Gene3D" id="1.10.150.900">
    <property type="match status" value="1"/>
</dbReference>
<dbReference type="InterPro" id="IPR052083">
    <property type="entry name" value="Aminoacylase-1_M20A"/>
</dbReference>
<keyword evidence="6" id="KW-0479">Metal-binding</keyword>
<dbReference type="Pfam" id="PF07687">
    <property type="entry name" value="M20_dimer"/>
    <property type="match status" value="1"/>
</dbReference>
<evidence type="ECO:0000256" key="8">
    <source>
        <dbReference type="ARBA" id="ARBA00022833"/>
    </source>
</evidence>
<dbReference type="InterPro" id="IPR011650">
    <property type="entry name" value="Peptidase_M20_dimer"/>
</dbReference>
<name>A0ABN8J4A4_9NEOP</name>
<dbReference type="EC" id="3.5.1.14" evidence="4"/>
<dbReference type="SUPFAM" id="SSF55031">
    <property type="entry name" value="Bacterial exopeptidase dimerisation domain"/>
    <property type="match status" value="1"/>
</dbReference>
<evidence type="ECO:0000256" key="7">
    <source>
        <dbReference type="ARBA" id="ARBA00022801"/>
    </source>
</evidence>
<evidence type="ECO:0000259" key="10">
    <source>
        <dbReference type="Pfam" id="PF07687"/>
    </source>
</evidence>
<evidence type="ECO:0000256" key="5">
    <source>
        <dbReference type="ARBA" id="ARBA00022490"/>
    </source>
</evidence>
<dbReference type="PROSITE" id="PS00758">
    <property type="entry name" value="ARGE_DAPE_CPG2_1"/>
    <property type="match status" value="1"/>
</dbReference>